<keyword evidence="5 9" id="KW-0812">Transmembrane</keyword>
<feature type="transmembrane region" description="Helical" evidence="9">
    <location>
        <begin position="387"/>
        <end position="405"/>
    </location>
</feature>
<dbReference type="Pfam" id="PF13520">
    <property type="entry name" value="AA_permease_2"/>
    <property type="match status" value="1"/>
</dbReference>
<evidence type="ECO:0000313" key="11">
    <source>
        <dbReference type="Proteomes" id="UP001500791"/>
    </source>
</evidence>
<feature type="transmembrane region" description="Helical" evidence="9">
    <location>
        <begin position="411"/>
        <end position="429"/>
    </location>
</feature>
<feature type="transmembrane region" description="Helical" evidence="9">
    <location>
        <begin position="51"/>
        <end position="71"/>
    </location>
</feature>
<feature type="transmembrane region" description="Helical" evidence="9">
    <location>
        <begin position="335"/>
        <end position="354"/>
    </location>
</feature>
<dbReference type="EMBL" id="BAAAEJ010000003">
    <property type="protein sequence ID" value="GAA0384809.1"/>
    <property type="molecule type" value="Genomic_DNA"/>
</dbReference>
<sequence>MAVRMSQIDIISTDNRRLGWGVAALVVAGNMIGSGVYLLPVTLAPTGSSSLIGWIICGIGAVTLALVFGGLGRLMPTADGLSDFAAQGLGRFLGYQAGLFYWGACLVGNVAVAVAAIGYLAFFFPVLKEPLWGALANLALLWMTTGIYALGTRSAARFGAVSLAVGLVPIVLAIIAGAIAFDGKTFVDSWSPQNLPLWQSVPASLAIIFWAFLGVESAAVLSSRVKDPARDVGRASVAGVLLAFAVYVAACVAVFGVIPAGVLAESTSPFADLVARVMGASVAGLVAACAVIKTTGTIVGWTMTGGETARAAAEQGWLPRVFGGKETGRTPLSNPLAMGVIMSALLLVSVQPSLGKQFEMLIGVTSVLTLCLYAVCSLSLLRRAKGAGYRVLGVFGLVFSAFAVVAAAGGYIVPSVLFFAVTTVAWFWVRHRTATSVANNAG</sequence>
<dbReference type="InterPro" id="IPR050367">
    <property type="entry name" value="APC_superfamily"/>
</dbReference>
<feature type="transmembrane region" description="Helical" evidence="9">
    <location>
        <begin position="158"/>
        <end position="181"/>
    </location>
</feature>
<comment type="function">
    <text evidence="8">Major component of the acid-resistance (AR) system allowing enteric pathogens to survive the acidic environment in the stomach. Exchanges extracellular arginine for its intracellular decarboxylation product agmatine (Agm) thereby expelling intracellular protons. Probably undergoes several conformational states in order to translocate the substrate across the membrane; keeps the substrate accessible to only 1 side of the membrane at a time by opening and closing 3 membrane-internal gates.</text>
</comment>
<dbReference type="Gene3D" id="1.20.1740.10">
    <property type="entry name" value="Amino acid/polyamine transporter I"/>
    <property type="match status" value="1"/>
</dbReference>
<protein>
    <recommendedName>
        <fullName evidence="3">Arginine/agmatine antiporter</fullName>
    </recommendedName>
</protein>
<dbReference type="PANTHER" id="PTHR42770">
    <property type="entry name" value="AMINO ACID TRANSPORTER-RELATED"/>
    <property type="match status" value="1"/>
</dbReference>
<feature type="transmembrane region" description="Helical" evidence="9">
    <location>
        <begin position="201"/>
        <end position="223"/>
    </location>
</feature>
<feature type="transmembrane region" description="Helical" evidence="9">
    <location>
        <begin position="20"/>
        <end position="39"/>
    </location>
</feature>
<gene>
    <name evidence="10" type="primary">adiC</name>
    <name evidence="10" type="ORF">GCM10009093_09670</name>
</gene>
<accession>A0ABN0Y6D2</accession>
<proteinExistence type="inferred from homology"/>
<evidence type="ECO:0000256" key="5">
    <source>
        <dbReference type="ARBA" id="ARBA00022692"/>
    </source>
</evidence>
<organism evidence="10 11">
    <name type="scientific">Brevundimonas terrae</name>
    <dbReference type="NCBI Taxonomy" id="363631"/>
    <lineage>
        <taxon>Bacteria</taxon>
        <taxon>Pseudomonadati</taxon>
        <taxon>Pseudomonadota</taxon>
        <taxon>Alphaproteobacteria</taxon>
        <taxon>Caulobacterales</taxon>
        <taxon>Caulobacteraceae</taxon>
        <taxon>Brevundimonas</taxon>
    </lineage>
</organism>
<feature type="transmembrane region" description="Helical" evidence="9">
    <location>
        <begin position="235"/>
        <end position="261"/>
    </location>
</feature>
<comment type="similarity">
    <text evidence="2">Belongs to the amino acid-polyamine-organocation (APC) superfamily. Basic amino acid/polyamine antiporter (APA) (TC 2.A.3.2) family.</text>
</comment>
<evidence type="ECO:0000256" key="6">
    <source>
        <dbReference type="ARBA" id="ARBA00022989"/>
    </source>
</evidence>
<feature type="transmembrane region" description="Helical" evidence="9">
    <location>
        <begin position="130"/>
        <end position="151"/>
    </location>
</feature>
<evidence type="ECO:0000256" key="1">
    <source>
        <dbReference type="ARBA" id="ARBA00004651"/>
    </source>
</evidence>
<evidence type="ECO:0000256" key="2">
    <source>
        <dbReference type="ARBA" id="ARBA00008220"/>
    </source>
</evidence>
<feature type="transmembrane region" description="Helical" evidence="9">
    <location>
        <begin position="99"/>
        <end position="124"/>
    </location>
</feature>
<evidence type="ECO:0000313" key="10">
    <source>
        <dbReference type="EMBL" id="GAA0384809.1"/>
    </source>
</evidence>
<evidence type="ECO:0000256" key="3">
    <source>
        <dbReference type="ARBA" id="ARBA00021069"/>
    </source>
</evidence>
<comment type="subcellular location">
    <subcellularLocation>
        <location evidence="1">Cell membrane</location>
        <topology evidence="1">Multi-pass membrane protein</topology>
    </subcellularLocation>
</comment>
<evidence type="ECO:0000256" key="9">
    <source>
        <dbReference type="SAM" id="Phobius"/>
    </source>
</evidence>
<feature type="transmembrane region" description="Helical" evidence="9">
    <location>
        <begin position="273"/>
        <end position="292"/>
    </location>
</feature>
<evidence type="ECO:0000256" key="4">
    <source>
        <dbReference type="ARBA" id="ARBA00022475"/>
    </source>
</evidence>
<name>A0ABN0Y6D2_9CAUL</name>
<keyword evidence="6 9" id="KW-1133">Transmembrane helix</keyword>
<reference evidence="10 11" key="1">
    <citation type="journal article" date="2019" name="Int. J. Syst. Evol. Microbiol.">
        <title>The Global Catalogue of Microorganisms (GCM) 10K type strain sequencing project: providing services to taxonomists for standard genome sequencing and annotation.</title>
        <authorList>
            <consortium name="The Broad Institute Genomics Platform"/>
            <consortium name="The Broad Institute Genome Sequencing Center for Infectious Disease"/>
            <person name="Wu L."/>
            <person name="Ma J."/>
        </authorList>
    </citation>
    <scope>NUCLEOTIDE SEQUENCE [LARGE SCALE GENOMIC DNA]</scope>
    <source>
        <strain evidence="10 11">JCM 13476</strain>
    </source>
</reference>
<comment type="caution">
    <text evidence="10">The sequence shown here is derived from an EMBL/GenBank/DDBJ whole genome shotgun (WGS) entry which is preliminary data.</text>
</comment>
<keyword evidence="11" id="KW-1185">Reference proteome</keyword>
<keyword evidence="7 9" id="KW-0472">Membrane</keyword>
<feature type="transmembrane region" description="Helical" evidence="9">
    <location>
        <begin position="360"/>
        <end position="380"/>
    </location>
</feature>
<evidence type="ECO:0000256" key="7">
    <source>
        <dbReference type="ARBA" id="ARBA00023136"/>
    </source>
</evidence>
<dbReference type="PANTHER" id="PTHR42770:SF18">
    <property type="entry name" value="ARGININE_AGMATINE ANTIPORTER"/>
    <property type="match status" value="1"/>
</dbReference>
<dbReference type="Proteomes" id="UP001500791">
    <property type="component" value="Unassembled WGS sequence"/>
</dbReference>
<keyword evidence="4" id="KW-1003">Cell membrane</keyword>
<evidence type="ECO:0000256" key="8">
    <source>
        <dbReference type="ARBA" id="ARBA00045636"/>
    </source>
</evidence>
<dbReference type="InterPro" id="IPR002293">
    <property type="entry name" value="AA/rel_permease1"/>
</dbReference>
<dbReference type="PIRSF" id="PIRSF006060">
    <property type="entry name" value="AA_transporter"/>
    <property type="match status" value="1"/>
</dbReference>